<feature type="non-terminal residue" evidence="1">
    <location>
        <position position="1"/>
    </location>
</feature>
<sequence length="140" mass="15268">FHRFGLNRAVVLRPTEGRITGGTRLNLVLSSLEMAVNTLRCPMPVLLQYGGQNLFHGIAALPPPPSSSLMTTMGTTTTADNEEDEDQAKQAYRKAMLVGALNMDFATGLLSDGIPPMCTHLVGLREMFLEKLQEVDLCYG</sequence>
<protein>
    <submittedName>
        <fullName evidence="1">Uncharacterized protein</fullName>
    </submittedName>
</protein>
<accession>A0A8E0RKF6</accession>
<keyword evidence="2" id="KW-1185">Reference proteome</keyword>
<dbReference type="AlphaFoldDB" id="A0A8E0RKF6"/>
<organism evidence="1 2">
    <name type="scientific">Fasciolopsis buskii</name>
    <dbReference type="NCBI Taxonomy" id="27845"/>
    <lineage>
        <taxon>Eukaryota</taxon>
        <taxon>Metazoa</taxon>
        <taxon>Spiralia</taxon>
        <taxon>Lophotrochozoa</taxon>
        <taxon>Platyhelminthes</taxon>
        <taxon>Trematoda</taxon>
        <taxon>Digenea</taxon>
        <taxon>Plagiorchiida</taxon>
        <taxon>Echinostomata</taxon>
        <taxon>Echinostomatoidea</taxon>
        <taxon>Fasciolidae</taxon>
        <taxon>Fasciolopsis</taxon>
    </lineage>
</organism>
<gene>
    <name evidence="1" type="ORF">FBUS_01722</name>
</gene>
<name>A0A8E0RKF6_9TREM</name>
<comment type="caution">
    <text evidence="1">The sequence shown here is derived from an EMBL/GenBank/DDBJ whole genome shotgun (WGS) entry which is preliminary data.</text>
</comment>
<reference evidence="1" key="1">
    <citation type="submission" date="2019-05" db="EMBL/GenBank/DDBJ databases">
        <title>Annotation for the trematode Fasciolopsis buski.</title>
        <authorList>
            <person name="Choi Y.-J."/>
        </authorList>
    </citation>
    <scope>NUCLEOTIDE SEQUENCE</scope>
    <source>
        <strain evidence="1">HT</strain>
        <tissue evidence="1">Whole worm</tissue>
    </source>
</reference>
<evidence type="ECO:0000313" key="2">
    <source>
        <dbReference type="Proteomes" id="UP000728185"/>
    </source>
</evidence>
<dbReference type="OrthoDB" id="6278752at2759"/>
<dbReference type="Proteomes" id="UP000728185">
    <property type="component" value="Unassembled WGS sequence"/>
</dbReference>
<dbReference type="EMBL" id="LUCM01011199">
    <property type="protein sequence ID" value="KAA0184292.1"/>
    <property type="molecule type" value="Genomic_DNA"/>
</dbReference>
<proteinExistence type="predicted"/>
<evidence type="ECO:0000313" key="1">
    <source>
        <dbReference type="EMBL" id="KAA0184292.1"/>
    </source>
</evidence>